<sequence length="38" mass="4605">MFKSFPRLLMLFIIFQVANFHSFPSNFCFPDHISLRQQ</sequence>
<dbReference type="GO" id="GO:0016740">
    <property type="term" value="F:transferase activity"/>
    <property type="evidence" value="ECO:0007669"/>
    <property type="project" value="UniProtKB-KW"/>
</dbReference>
<reference evidence="1" key="1">
    <citation type="submission" date="2015-12" db="EMBL/GenBank/DDBJ databases">
        <title>Update maize B73 reference genome by single molecule sequencing technologies.</title>
        <authorList>
            <consortium name="Maize Genome Sequencing Project"/>
            <person name="Ware D."/>
        </authorList>
    </citation>
    <scope>NUCLEOTIDE SEQUENCE</scope>
    <source>
        <tissue evidence="1">Seedling</tissue>
    </source>
</reference>
<accession>A0A1D6FZ01</accession>
<evidence type="ECO:0000313" key="1">
    <source>
        <dbReference type="EMBL" id="AQK96551.1"/>
    </source>
</evidence>
<proteinExistence type="predicted"/>
<organism evidence="1">
    <name type="scientific">Zea mays</name>
    <name type="common">Maize</name>
    <dbReference type="NCBI Taxonomy" id="4577"/>
    <lineage>
        <taxon>Eukaryota</taxon>
        <taxon>Viridiplantae</taxon>
        <taxon>Streptophyta</taxon>
        <taxon>Embryophyta</taxon>
        <taxon>Tracheophyta</taxon>
        <taxon>Spermatophyta</taxon>
        <taxon>Magnoliopsida</taxon>
        <taxon>Liliopsida</taxon>
        <taxon>Poales</taxon>
        <taxon>Poaceae</taxon>
        <taxon>PACMAD clade</taxon>
        <taxon>Panicoideae</taxon>
        <taxon>Andropogonodae</taxon>
        <taxon>Andropogoneae</taxon>
        <taxon>Tripsacinae</taxon>
        <taxon>Zea</taxon>
    </lineage>
</organism>
<protein>
    <submittedName>
        <fullName evidence="1">DNA methyl transferase4</fullName>
    </submittedName>
</protein>
<keyword evidence="1" id="KW-0808">Transferase</keyword>
<dbReference type="AlphaFoldDB" id="A0A1D6FZ01"/>
<dbReference type="EMBL" id="CM000784">
    <property type="protein sequence ID" value="AQK96551.1"/>
    <property type="molecule type" value="Genomic_DNA"/>
</dbReference>
<gene>
    <name evidence="1" type="ORF">ZEAMMB73_Zm00001d011329</name>
</gene>
<name>A0A1D6FZ01_MAIZE</name>